<organism evidence="2 3">
    <name type="scientific">Flavobacterium segetis</name>
    <dbReference type="NCBI Taxonomy" id="271157"/>
    <lineage>
        <taxon>Bacteria</taxon>
        <taxon>Pseudomonadati</taxon>
        <taxon>Bacteroidota</taxon>
        <taxon>Flavobacteriia</taxon>
        <taxon>Flavobacteriales</taxon>
        <taxon>Flavobacteriaceae</taxon>
        <taxon>Flavobacterium</taxon>
    </lineage>
</organism>
<dbReference type="RefSeq" id="WP_072992933.1">
    <property type="nucleotide sequence ID" value="NZ_FQWE01000009.1"/>
</dbReference>
<evidence type="ECO:0000256" key="1">
    <source>
        <dbReference type="SAM" id="Phobius"/>
    </source>
</evidence>
<evidence type="ECO:0000313" key="3">
    <source>
        <dbReference type="Proteomes" id="UP000184036"/>
    </source>
</evidence>
<keyword evidence="1" id="KW-1133">Transmembrane helix</keyword>
<name>A0A1M5J3N5_9FLAO</name>
<dbReference type="AlphaFoldDB" id="A0A1M5J3N5"/>
<reference evidence="3" key="1">
    <citation type="submission" date="2016-11" db="EMBL/GenBank/DDBJ databases">
        <authorList>
            <person name="Varghese N."/>
            <person name="Submissions S."/>
        </authorList>
    </citation>
    <scope>NUCLEOTIDE SEQUENCE [LARGE SCALE GENOMIC DNA]</scope>
    <source>
        <strain evidence="3">DSM 19741</strain>
    </source>
</reference>
<protein>
    <submittedName>
        <fullName evidence="2">Uncharacterized protein</fullName>
    </submittedName>
</protein>
<keyword evidence="1" id="KW-0812">Transmembrane</keyword>
<proteinExistence type="predicted"/>
<dbReference type="EMBL" id="FQWE01000009">
    <property type="protein sequence ID" value="SHG34810.1"/>
    <property type="molecule type" value="Genomic_DNA"/>
</dbReference>
<keyword evidence="1" id="KW-0472">Membrane</keyword>
<dbReference type="STRING" id="271157.SAMN05444396_10965"/>
<sequence length="99" mass="11253">MKLSIKNIVGGIVLLMGMVLFYDSYFDSIDVSSKMEINSDNDRVSDIPSAELDFNEDEKIGYLFQFHSLVKIITNVSHFHVCLPAQQPFLSVWQPPKLS</sequence>
<dbReference type="OrthoDB" id="1377182at2"/>
<accession>A0A1M5J3N5</accession>
<gene>
    <name evidence="2" type="ORF">SAMN05444396_10965</name>
</gene>
<dbReference type="Proteomes" id="UP000184036">
    <property type="component" value="Unassembled WGS sequence"/>
</dbReference>
<keyword evidence="3" id="KW-1185">Reference proteome</keyword>
<evidence type="ECO:0000313" key="2">
    <source>
        <dbReference type="EMBL" id="SHG34810.1"/>
    </source>
</evidence>
<feature type="transmembrane region" description="Helical" evidence="1">
    <location>
        <begin position="7"/>
        <end position="26"/>
    </location>
</feature>